<evidence type="ECO:0000313" key="1">
    <source>
        <dbReference type="EMBL" id="KAK9498623.1"/>
    </source>
</evidence>
<gene>
    <name evidence="1" type="ORF">O3M35_003214</name>
</gene>
<protein>
    <submittedName>
        <fullName evidence="1">Uncharacterized protein</fullName>
    </submittedName>
</protein>
<dbReference type="EMBL" id="JAPXFL010000012">
    <property type="protein sequence ID" value="KAK9498623.1"/>
    <property type="molecule type" value="Genomic_DNA"/>
</dbReference>
<dbReference type="Proteomes" id="UP001461498">
    <property type="component" value="Unassembled WGS sequence"/>
</dbReference>
<accession>A0AAW1CLP5</accession>
<dbReference type="AlphaFoldDB" id="A0AAW1CLP5"/>
<keyword evidence="2" id="KW-1185">Reference proteome</keyword>
<reference evidence="1 2" key="1">
    <citation type="submission" date="2022-12" db="EMBL/GenBank/DDBJ databases">
        <title>Chromosome-level genome assembly of true bugs.</title>
        <authorList>
            <person name="Ma L."/>
            <person name="Li H."/>
        </authorList>
    </citation>
    <scope>NUCLEOTIDE SEQUENCE [LARGE SCALE GENOMIC DNA]</scope>
    <source>
        <strain evidence="1">Lab_2022b</strain>
    </source>
</reference>
<sequence length="113" mass="13631">MGPSNTSFPVKLWYKKYSETRKFYTTIIRLRLNHNYTLHHLFRIGIDINPICRCNTESIADSKYLIVDCNRYADGRDKLWWALRQTNLHTALRHDKDHLSLHLYKYIKHNIII</sequence>
<name>A0AAW1CLP5_9HEMI</name>
<organism evidence="1 2">
    <name type="scientific">Rhynocoris fuscipes</name>
    <dbReference type="NCBI Taxonomy" id="488301"/>
    <lineage>
        <taxon>Eukaryota</taxon>
        <taxon>Metazoa</taxon>
        <taxon>Ecdysozoa</taxon>
        <taxon>Arthropoda</taxon>
        <taxon>Hexapoda</taxon>
        <taxon>Insecta</taxon>
        <taxon>Pterygota</taxon>
        <taxon>Neoptera</taxon>
        <taxon>Paraneoptera</taxon>
        <taxon>Hemiptera</taxon>
        <taxon>Heteroptera</taxon>
        <taxon>Panheteroptera</taxon>
        <taxon>Cimicomorpha</taxon>
        <taxon>Reduviidae</taxon>
        <taxon>Harpactorinae</taxon>
        <taxon>Harpactorini</taxon>
        <taxon>Rhynocoris</taxon>
    </lineage>
</organism>
<comment type="caution">
    <text evidence="1">The sequence shown here is derived from an EMBL/GenBank/DDBJ whole genome shotgun (WGS) entry which is preliminary data.</text>
</comment>
<evidence type="ECO:0000313" key="2">
    <source>
        <dbReference type="Proteomes" id="UP001461498"/>
    </source>
</evidence>
<proteinExistence type="predicted"/>